<evidence type="ECO:0000313" key="2">
    <source>
        <dbReference type="EMBL" id="QEV22231.1"/>
    </source>
</evidence>
<feature type="region of interest" description="Disordered" evidence="1">
    <location>
        <begin position="223"/>
        <end position="246"/>
    </location>
</feature>
<evidence type="ECO:0000256" key="1">
    <source>
        <dbReference type="SAM" id="MobiDB-lite"/>
    </source>
</evidence>
<dbReference type="InterPro" id="IPR046175">
    <property type="entry name" value="DUF6177"/>
</dbReference>
<sequence>MPSVDTILAGLFAGGPDLGVSTVAQGPVVQLHAPDGHPLVSIEAPQLVHVPGEAERLLGSQVPLLQGPFWWTEARATTAVPEAARLAGSFAGRVAAALGGTVWPPDAAHTNVVPLTTDTTTLPAPAATSAPALDLVTDQAAVVMQDRPVVAMTTWLTEAVRTAAETDRALQLLTPPHTRLTLPARDVLRAHPNRWVVQDPDCGYYDGLGGAQLHWKDGAFTPVRDEDGNARRAPAFQPASTGTGTGMGERQLTLSLHTTHPATEDLTLGHALEAAFHHLTGRPPVGWNTAEPIALPWSTRQLTDLARNRAPKPTWLAVIGHPDRPAIATLRITRTPAGVEEHATLTLGHASGERPPLDAVAPLAETLAAEHNLTSMLTTLRTARRDLTVPPHFEPLPSPLTFTLGPHAVHDIGLAHAGRPPLALRPVPLGPATRPALHYPLGDGADPTAWTTFQQLSAHLKSAPEASGRPSDR</sequence>
<dbReference type="OrthoDB" id="5103427at2"/>
<keyword evidence="3" id="KW-1185">Reference proteome</keyword>
<dbReference type="Pfam" id="PF19674">
    <property type="entry name" value="DUF6177"/>
    <property type="match status" value="1"/>
</dbReference>
<reference evidence="2 3" key="1">
    <citation type="submission" date="2017-09" db="EMBL/GenBank/DDBJ databases">
        <authorList>
            <person name="Lee N."/>
            <person name="Cho B.-K."/>
        </authorList>
    </citation>
    <scope>NUCLEOTIDE SEQUENCE [LARGE SCALE GENOMIC DNA]</scope>
    <source>
        <strain evidence="2 3">ATCC 12461</strain>
    </source>
</reference>
<evidence type="ECO:0000313" key="3">
    <source>
        <dbReference type="Proteomes" id="UP000326553"/>
    </source>
</evidence>
<dbReference type="EMBL" id="CP023695">
    <property type="protein sequence ID" value="QEV22231.1"/>
    <property type="molecule type" value="Genomic_DNA"/>
</dbReference>
<dbReference type="AlphaFoldDB" id="A0A5J6HV76"/>
<protein>
    <submittedName>
        <fullName evidence="2">Uncharacterized protein</fullName>
    </submittedName>
</protein>
<gene>
    <name evidence="2" type="ORF">CP975_10270</name>
</gene>
<dbReference type="Proteomes" id="UP000326553">
    <property type="component" value="Chromosome"/>
</dbReference>
<accession>A0A5J6HV76</accession>
<proteinExistence type="predicted"/>
<name>A0A5J6HV76_STRAD</name>
<organism evidence="2 3">
    <name type="scientific">Streptomyces alboniger</name>
    <dbReference type="NCBI Taxonomy" id="132473"/>
    <lineage>
        <taxon>Bacteria</taxon>
        <taxon>Bacillati</taxon>
        <taxon>Actinomycetota</taxon>
        <taxon>Actinomycetes</taxon>
        <taxon>Kitasatosporales</taxon>
        <taxon>Streptomycetaceae</taxon>
        <taxon>Streptomyces</taxon>
        <taxon>Streptomyces aurantiacus group</taxon>
    </lineage>
</organism>
<dbReference type="KEGG" id="salw:CP975_10270"/>